<gene>
    <name evidence="2" type="ORF">KHM83_01210</name>
</gene>
<dbReference type="Proteomes" id="UP000746471">
    <property type="component" value="Unassembled WGS sequence"/>
</dbReference>
<dbReference type="Pfam" id="PF00111">
    <property type="entry name" value="Fer2"/>
    <property type="match status" value="1"/>
</dbReference>
<dbReference type="EMBL" id="JAHBCL010000001">
    <property type="protein sequence ID" value="MBS7525288.1"/>
    <property type="molecule type" value="Genomic_DNA"/>
</dbReference>
<dbReference type="PROSITE" id="PS00197">
    <property type="entry name" value="2FE2S_FER_1"/>
    <property type="match status" value="1"/>
</dbReference>
<organism evidence="2 3">
    <name type="scientific">Fusibacter paucivorans</name>
    <dbReference type="NCBI Taxonomy" id="76009"/>
    <lineage>
        <taxon>Bacteria</taxon>
        <taxon>Bacillati</taxon>
        <taxon>Bacillota</taxon>
        <taxon>Clostridia</taxon>
        <taxon>Eubacteriales</taxon>
        <taxon>Eubacteriales Family XII. Incertae Sedis</taxon>
        <taxon>Fusibacter</taxon>
    </lineage>
</organism>
<proteinExistence type="predicted"/>
<dbReference type="Gene3D" id="3.10.20.30">
    <property type="match status" value="1"/>
</dbReference>
<protein>
    <submittedName>
        <fullName evidence="2">2Fe-2S iron-sulfur cluster binding domain-containing protein</fullName>
    </submittedName>
</protein>
<reference evidence="2 3" key="1">
    <citation type="submission" date="2021-05" db="EMBL/GenBank/DDBJ databases">
        <title>Fusibacter ferrireducens sp. nov., an anaerobic, sulfur- and Fe-reducing bacterium isolated from the mangrove sediment.</title>
        <authorList>
            <person name="Qiu D."/>
        </authorList>
    </citation>
    <scope>NUCLEOTIDE SEQUENCE [LARGE SCALE GENOMIC DNA]</scope>
    <source>
        <strain evidence="2 3">DSM 12116</strain>
    </source>
</reference>
<feature type="domain" description="2Fe-2S ferredoxin-type" evidence="1">
    <location>
        <begin position="6"/>
        <end position="96"/>
    </location>
</feature>
<dbReference type="InterPro" id="IPR001041">
    <property type="entry name" value="2Fe-2S_ferredoxin-type"/>
</dbReference>
<evidence type="ECO:0000313" key="2">
    <source>
        <dbReference type="EMBL" id="MBS7525288.1"/>
    </source>
</evidence>
<comment type="caution">
    <text evidence="2">The sequence shown here is derived from an EMBL/GenBank/DDBJ whole genome shotgun (WGS) entry which is preliminary data.</text>
</comment>
<keyword evidence="3" id="KW-1185">Reference proteome</keyword>
<evidence type="ECO:0000259" key="1">
    <source>
        <dbReference type="PROSITE" id="PS51085"/>
    </source>
</evidence>
<dbReference type="InterPro" id="IPR006058">
    <property type="entry name" value="2Fe2S_fd_BS"/>
</dbReference>
<dbReference type="InterPro" id="IPR012675">
    <property type="entry name" value="Beta-grasp_dom_sf"/>
</dbReference>
<sequence length="96" mass="10558">MTNDHFHIRLPDGGAFTCRPGESVLAAMQRYENAPIRYGCFGGGCGVCRMRVVSGTYHQLKRMSRAHVTVDCEREGIVLMCCITPLSDLTLAFSAC</sequence>
<dbReference type="SUPFAM" id="SSF54292">
    <property type="entry name" value="2Fe-2S ferredoxin-like"/>
    <property type="match status" value="1"/>
</dbReference>
<accession>A0ABS5PJX0</accession>
<evidence type="ECO:0000313" key="3">
    <source>
        <dbReference type="Proteomes" id="UP000746471"/>
    </source>
</evidence>
<dbReference type="InterPro" id="IPR036010">
    <property type="entry name" value="2Fe-2S_ferredoxin-like_sf"/>
</dbReference>
<name>A0ABS5PJX0_9FIRM</name>
<dbReference type="PROSITE" id="PS51085">
    <property type="entry name" value="2FE2S_FER_2"/>
    <property type="match status" value="1"/>
</dbReference>
<dbReference type="RefSeq" id="WP_213235070.1">
    <property type="nucleotide sequence ID" value="NZ_JAHBCL010000001.1"/>
</dbReference>